<gene>
    <name evidence="5" type="ORF">DW687_03970</name>
</gene>
<dbReference type="InterPro" id="IPR012318">
    <property type="entry name" value="HTH_CRP"/>
</dbReference>
<dbReference type="EMBL" id="QUSM01000002">
    <property type="protein sequence ID" value="RGD75491.1"/>
    <property type="molecule type" value="Genomic_DNA"/>
</dbReference>
<dbReference type="InterPro" id="IPR000595">
    <property type="entry name" value="cNMP-bd_dom"/>
</dbReference>
<accession>A0A3E3E1Q3</accession>
<evidence type="ECO:0000313" key="6">
    <source>
        <dbReference type="Proteomes" id="UP000261212"/>
    </source>
</evidence>
<dbReference type="Gene3D" id="2.60.120.10">
    <property type="entry name" value="Jelly Rolls"/>
    <property type="match status" value="1"/>
</dbReference>
<dbReference type="InterPro" id="IPR014710">
    <property type="entry name" value="RmlC-like_jellyroll"/>
</dbReference>
<sequence length="223" mass="25915">MQINNSKNMGYRDREFADLCLNNTYFKSYFVQKTYKNSTVILSQGTSIEHFGIVIDGVLKAEKCTQKGSELCCTYFENNDVFPELLYFTGERIYTYSLIAVKKTKVVWIPVNIFEKMLSENIELTTSFMFYISKRALKSQLLLNCLNYSTIRQRIACWILSMNDINQSDIISLPGSQTIWANTLHVSRSSLNQELRHMKEKGYFDIKDNNLILLDLEALEMIL</sequence>
<evidence type="ECO:0000256" key="1">
    <source>
        <dbReference type="ARBA" id="ARBA00023015"/>
    </source>
</evidence>
<dbReference type="Pfam" id="PF13545">
    <property type="entry name" value="HTH_Crp_2"/>
    <property type="match status" value="1"/>
</dbReference>
<proteinExistence type="predicted"/>
<evidence type="ECO:0000256" key="3">
    <source>
        <dbReference type="ARBA" id="ARBA00023163"/>
    </source>
</evidence>
<dbReference type="PROSITE" id="PS50042">
    <property type="entry name" value="CNMP_BINDING_3"/>
    <property type="match status" value="1"/>
</dbReference>
<evidence type="ECO:0000256" key="2">
    <source>
        <dbReference type="ARBA" id="ARBA00023125"/>
    </source>
</evidence>
<keyword evidence="1" id="KW-0805">Transcription regulation</keyword>
<dbReference type="Proteomes" id="UP000261212">
    <property type="component" value="Unassembled WGS sequence"/>
</dbReference>
<name>A0A3E3E1Q3_9FIRM</name>
<dbReference type="GO" id="GO:0006355">
    <property type="term" value="P:regulation of DNA-templated transcription"/>
    <property type="evidence" value="ECO:0007669"/>
    <property type="project" value="InterPro"/>
</dbReference>
<dbReference type="AlphaFoldDB" id="A0A3E3E1Q3"/>
<evidence type="ECO:0000313" key="5">
    <source>
        <dbReference type="EMBL" id="RGD75491.1"/>
    </source>
</evidence>
<keyword evidence="2" id="KW-0238">DNA-binding</keyword>
<dbReference type="InterPro" id="IPR036390">
    <property type="entry name" value="WH_DNA-bd_sf"/>
</dbReference>
<dbReference type="InterPro" id="IPR018490">
    <property type="entry name" value="cNMP-bd_dom_sf"/>
</dbReference>
<dbReference type="RefSeq" id="WP_117531711.1">
    <property type="nucleotide sequence ID" value="NZ_QUSM01000002.1"/>
</dbReference>
<dbReference type="Pfam" id="PF00027">
    <property type="entry name" value="cNMP_binding"/>
    <property type="match status" value="1"/>
</dbReference>
<dbReference type="SUPFAM" id="SSF51206">
    <property type="entry name" value="cAMP-binding domain-like"/>
    <property type="match status" value="1"/>
</dbReference>
<comment type="caution">
    <text evidence="5">The sequence shown here is derived from an EMBL/GenBank/DDBJ whole genome shotgun (WGS) entry which is preliminary data.</text>
</comment>
<keyword evidence="3" id="KW-0804">Transcription</keyword>
<dbReference type="CDD" id="cd00038">
    <property type="entry name" value="CAP_ED"/>
    <property type="match status" value="1"/>
</dbReference>
<evidence type="ECO:0000259" key="4">
    <source>
        <dbReference type="PROSITE" id="PS50042"/>
    </source>
</evidence>
<dbReference type="GO" id="GO:0003677">
    <property type="term" value="F:DNA binding"/>
    <property type="evidence" value="ECO:0007669"/>
    <property type="project" value="UniProtKB-KW"/>
</dbReference>
<organism evidence="5 6">
    <name type="scientific">Anaerofustis stercorihominis</name>
    <dbReference type="NCBI Taxonomy" id="214853"/>
    <lineage>
        <taxon>Bacteria</taxon>
        <taxon>Bacillati</taxon>
        <taxon>Bacillota</taxon>
        <taxon>Clostridia</taxon>
        <taxon>Eubacteriales</taxon>
        <taxon>Eubacteriaceae</taxon>
        <taxon>Anaerofustis</taxon>
    </lineage>
</organism>
<protein>
    <submittedName>
        <fullName evidence="5">Crp/Fnr family transcriptional regulator</fullName>
    </submittedName>
</protein>
<dbReference type="SUPFAM" id="SSF46785">
    <property type="entry name" value="Winged helix' DNA-binding domain"/>
    <property type="match status" value="1"/>
</dbReference>
<reference evidence="5 6" key="1">
    <citation type="submission" date="2018-08" db="EMBL/GenBank/DDBJ databases">
        <title>A genome reference for cultivated species of the human gut microbiota.</title>
        <authorList>
            <person name="Zou Y."/>
            <person name="Xue W."/>
            <person name="Luo G."/>
        </authorList>
    </citation>
    <scope>NUCLEOTIDE SEQUENCE [LARGE SCALE GENOMIC DNA]</scope>
    <source>
        <strain evidence="5 6">AM25-6</strain>
    </source>
</reference>
<feature type="domain" description="Cyclic nucleotide-binding" evidence="4">
    <location>
        <begin position="33"/>
        <end position="118"/>
    </location>
</feature>